<name>A0A1Y0XTU1_BACLI</name>
<feature type="transmembrane region" description="Helical" evidence="1">
    <location>
        <begin position="15"/>
        <end position="36"/>
    </location>
</feature>
<keyword evidence="1" id="KW-0472">Membrane</keyword>
<proteinExistence type="predicted"/>
<dbReference type="GO" id="GO:0140359">
    <property type="term" value="F:ABC-type transporter activity"/>
    <property type="evidence" value="ECO:0007669"/>
    <property type="project" value="InterPro"/>
</dbReference>
<gene>
    <name evidence="2" type="ORF">CHCC16736_3603</name>
</gene>
<dbReference type="Proteomes" id="UP000435910">
    <property type="component" value="Unassembled WGS sequence"/>
</dbReference>
<reference evidence="2 3" key="1">
    <citation type="submission" date="2019-06" db="EMBL/GenBank/DDBJ databases">
        <title>Genome sequence analysis of &gt;100 Bacillus licheniformis strains suggests intrinsic resistance to this species.</title>
        <authorList>
            <person name="Wels M."/>
            <person name="Siezen R.J."/>
            <person name="Johansen E."/>
            <person name="Stuer-Lauridsen B."/>
            <person name="Bjerre K."/>
            <person name="Nielsen B.K.K."/>
        </authorList>
    </citation>
    <scope>NUCLEOTIDE SEQUENCE [LARGE SCALE GENOMIC DNA]</scope>
    <source>
        <strain evidence="2 3">BAC-16736</strain>
    </source>
</reference>
<dbReference type="AlphaFoldDB" id="A0A1Y0XTU1"/>
<feature type="transmembrane region" description="Helical" evidence="1">
    <location>
        <begin position="273"/>
        <end position="293"/>
    </location>
</feature>
<feature type="transmembrane region" description="Helical" evidence="1">
    <location>
        <begin position="218"/>
        <end position="239"/>
    </location>
</feature>
<dbReference type="Pfam" id="PF12679">
    <property type="entry name" value="ABC2_membrane_2"/>
    <property type="match status" value="1"/>
</dbReference>
<dbReference type="RefSeq" id="WP_003178852.1">
    <property type="nucleotide sequence ID" value="NZ_BOQU01000005.1"/>
</dbReference>
<dbReference type="GO" id="GO:0005886">
    <property type="term" value="C:plasma membrane"/>
    <property type="evidence" value="ECO:0007669"/>
    <property type="project" value="UniProtKB-SubCell"/>
</dbReference>
<organism evidence="2 3">
    <name type="scientific">Bacillus licheniformis</name>
    <dbReference type="NCBI Taxonomy" id="1402"/>
    <lineage>
        <taxon>Bacteria</taxon>
        <taxon>Bacillati</taxon>
        <taxon>Bacillota</taxon>
        <taxon>Bacilli</taxon>
        <taxon>Bacillales</taxon>
        <taxon>Bacillaceae</taxon>
        <taxon>Bacillus</taxon>
    </lineage>
</organism>
<evidence type="ECO:0000313" key="3">
    <source>
        <dbReference type="Proteomes" id="UP000435910"/>
    </source>
</evidence>
<protein>
    <submittedName>
        <fullName evidence="2">Uncharacterized protein</fullName>
    </submittedName>
</protein>
<dbReference type="EMBL" id="NILC01000016">
    <property type="protein sequence ID" value="TWL30053.1"/>
    <property type="molecule type" value="Genomic_DNA"/>
</dbReference>
<accession>A0A1Y0XTU1</accession>
<feature type="transmembrane region" description="Helical" evidence="1">
    <location>
        <begin position="187"/>
        <end position="206"/>
    </location>
</feature>
<evidence type="ECO:0000313" key="2">
    <source>
        <dbReference type="EMBL" id="TWL30053.1"/>
    </source>
</evidence>
<comment type="caution">
    <text evidence="2">The sequence shown here is derived from an EMBL/GenBank/DDBJ whole genome shotgun (WGS) entry which is preliminary data.</text>
</comment>
<sequence>MNPFKIETNQLKNSMLVRVCIALLFCCFIWGLLTLYQSAEGEERRQEKIHQSVIDEVKKNGAEEELENGGLEIEKNDDIARSMYIGLHPSVTPNLFLLILANIGPIVFIIIGSHLVGSEYHQGTVKMKAAHIGWRKAVSGKLCALLSLVIVMVIAALLLGLAGGWLAWTFATAHSDLAASLEVNAAVSYPVLILFLMIGLTFYSVLGMTVTLLTKSRLAGVLISLAIPYAEQMMSLPFLPLTAYQSLMVHHFIYVDGSIIGQPYLTEPMGEPGAWAVLVCWLFVVIAVQQFAAKKQQIL</sequence>
<evidence type="ECO:0000256" key="1">
    <source>
        <dbReference type="SAM" id="Phobius"/>
    </source>
</evidence>
<feature type="transmembrane region" description="Helical" evidence="1">
    <location>
        <begin position="138"/>
        <end position="167"/>
    </location>
</feature>
<keyword evidence="1" id="KW-0812">Transmembrane</keyword>
<keyword evidence="1" id="KW-1133">Transmembrane helix</keyword>
<feature type="transmembrane region" description="Helical" evidence="1">
    <location>
        <begin position="95"/>
        <end position="117"/>
    </location>
</feature>